<accession>A0AAW0BUE5</accession>
<dbReference type="EMBL" id="JAWWNJ010000026">
    <property type="protein sequence ID" value="KAK7030127.1"/>
    <property type="molecule type" value="Genomic_DNA"/>
</dbReference>
<gene>
    <name evidence="1" type="ORF">R3P38DRAFT_3189081</name>
</gene>
<name>A0AAW0BUE5_9AGAR</name>
<proteinExistence type="predicted"/>
<protein>
    <submittedName>
        <fullName evidence="1">Uncharacterized protein</fullName>
    </submittedName>
</protein>
<organism evidence="1 2">
    <name type="scientific">Favolaschia claudopus</name>
    <dbReference type="NCBI Taxonomy" id="2862362"/>
    <lineage>
        <taxon>Eukaryota</taxon>
        <taxon>Fungi</taxon>
        <taxon>Dikarya</taxon>
        <taxon>Basidiomycota</taxon>
        <taxon>Agaricomycotina</taxon>
        <taxon>Agaricomycetes</taxon>
        <taxon>Agaricomycetidae</taxon>
        <taxon>Agaricales</taxon>
        <taxon>Marasmiineae</taxon>
        <taxon>Mycenaceae</taxon>
        <taxon>Favolaschia</taxon>
    </lineage>
</organism>
<keyword evidence="2" id="KW-1185">Reference proteome</keyword>
<evidence type="ECO:0000313" key="2">
    <source>
        <dbReference type="Proteomes" id="UP001362999"/>
    </source>
</evidence>
<evidence type="ECO:0000313" key="1">
    <source>
        <dbReference type="EMBL" id="KAK7030127.1"/>
    </source>
</evidence>
<sequence length="207" mass="21709">MSEDGAHASAHGYFTTIGRLASPSGFVGASTVSFSHALAPSLALPSLISPPSRSLPVKLVERDVKDTHPLKTTTPPAVTRQGRGAHRIFVSLSRSRAHSVGTARPLLFLARVGVDEASYRDEVEVEVVEGCRVSEGRGMAGRSGAGAGGAGDIYGWGGCWETSLAPSPLPRVGTSPLALYDRACTLSDTHRQPPSLGGVRLSNRRIE</sequence>
<dbReference type="Proteomes" id="UP001362999">
    <property type="component" value="Unassembled WGS sequence"/>
</dbReference>
<comment type="caution">
    <text evidence="1">The sequence shown here is derived from an EMBL/GenBank/DDBJ whole genome shotgun (WGS) entry which is preliminary data.</text>
</comment>
<dbReference type="AlphaFoldDB" id="A0AAW0BUE5"/>
<reference evidence="1 2" key="1">
    <citation type="journal article" date="2024" name="J Genomics">
        <title>Draft genome sequencing and assembly of Favolaschia claudopus CIRM-BRFM 2984 isolated from oak limbs.</title>
        <authorList>
            <person name="Navarro D."/>
            <person name="Drula E."/>
            <person name="Chaduli D."/>
            <person name="Cazenave R."/>
            <person name="Ahrendt S."/>
            <person name="Wang J."/>
            <person name="Lipzen A."/>
            <person name="Daum C."/>
            <person name="Barry K."/>
            <person name="Grigoriev I.V."/>
            <person name="Favel A."/>
            <person name="Rosso M.N."/>
            <person name="Martin F."/>
        </authorList>
    </citation>
    <scope>NUCLEOTIDE SEQUENCE [LARGE SCALE GENOMIC DNA]</scope>
    <source>
        <strain evidence="1 2">CIRM-BRFM 2984</strain>
    </source>
</reference>